<dbReference type="PANTHER" id="PTHR46698">
    <property type="entry name" value="CROSSVEINLESS 2"/>
    <property type="match status" value="1"/>
</dbReference>
<comment type="subcellular location">
    <subcellularLocation>
        <location evidence="1">Secreted</location>
    </subcellularLocation>
</comment>
<dbReference type="Proteomes" id="UP000261360">
    <property type="component" value="Unplaced"/>
</dbReference>
<evidence type="ECO:0000256" key="2">
    <source>
        <dbReference type="ARBA" id="ARBA00022525"/>
    </source>
</evidence>
<evidence type="ECO:0008006" key="6">
    <source>
        <dbReference type="Google" id="ProtNLM"/>
    </source>
</evidence>
<dbReference type="Ensembl" id="ENSSLDT00000019317.1">
    <property type="protein sequence ID" value="ENSSLDP00000018685.1"/>
    <property type="gene ID" value="ENSSLDG00000014681.1"/>
</dbReference>
<dbReference type="GO" id="GO:0030513">
    <property type="term" value="P:positive regulation of BMP signaling pathway"/>
    <property type="evidence" value="ECO:0007669"/>
    <property type="project" value="TreeGrafter"/>
</dbReference>
<keyword evidence="5" id="KW-1185">Reference proteome</keyword>
<evidence type="ECO:0000256" key="3">
    <source>
        <dbReference type="ARBA" id="ARBA00022729"/>
    </source>
</evidence>
<name>A0A3B4XSU6_SERLL</name>
<dbReference type="AlphaFoldDB" id="A0A3B4XSU6"/>
<organism evidence="4 5">
    <name type="scientific">Seriola lalandi dorsalis</name>
    <dbReference type="NCBI Taxonomy" id="1841481"/>
    <lineage>
        <taxon>Eukaryota</taxon>
        <taxon>Metazoa</taxon>
        <taxon>Chordata</taxon>
        <taxon>Craniata</taxon>
        <taxon>Vertebrata</taxon>
        <taxon>Euteleostomi</taxon>
        <taxon>Actinopterygii</taxon>
        <taxon>Neopterygii</taxon>
        <taxon>Teleostei</taxon>
        <taxon>Neoteleostei</taxon>
        <taxon>Acanthomorphata</taxon>
        <taxon>Carangaria</taxon>
        <taxon>Carangiformes</taxon>
        <taxon>Carangidae</taxon>
        <taxon>Seriola</taxon>
    </lineage>
</organism>
<keyword evidence="3" id="KW-0732">Signal</keyword>
<protein>
    <recommendedName>
        <fullName evidence="6">VWFD domain-containing protein</fullName>
    </recommendedName>
</protein>
<accession>A0A3B4XSU6</accession>
<evidence type="ECO:0000313" key="5">
    <source>
        <dbReference type="Proteomes" id="UP000261360"/>
    </source>
</evidence>
<proteinExistence type="predicted"/>
<dbReference type="STRING" id="1841481.ENSSLDP00000018685"/>
<reference evidence="4" key="2">
    <citation type="submission" date="2025-09" db="UniProtKB">
        <authorList>
            <consortium name="Ensembl"/>
        </authorList>
    </citation>
    <scope>IDENTIFICATION</scope>
</reference>
<dbReference type="InterPro" id="IPR052424">
    <property type="entry name" value="Kielin_Chordin-BMP_Reg"/>
</dbReference>
<reference evidence="4" key="1">
    <citation type="submission" date="2025-08" db="UniProtKB">
        <authorList>
            <consortium name="Ensembl"/>
        </authorList>
    </citation>
    <scope>IDENTIFICATION</scope>
</reference>
<evidence type="ECO:0000313" key="4">
    <source>
        <dbReference type="Ensembl" id="ENSSLDP00000018685.1"/>
    </source>
</evidence>
<evidence type="ECO:0000256" key="1">
    <source>
        <dbReference type="ARBA" id="ARBA00004613"/>
    </source>
</evidence>
<dbReference type="PANTHER" id="PTHR46698:SF7">
    <property type="entry name" value="VWFD DOMAIN-CONTAINING PROTEIN"/>
    <property type="match status" value="1"/>
</dbReference>
<dbReference type="GO" id="GO:0005576">
    <property type="term" value="C:extracellular region"/>
    <property type="evidence" value="ECO:0007669"/>
    <property type="project" value="UniProtKB-SubCell"/>
</dbReference>
<keyword evidence="2" id="KW-0964">Secreted</keyword>
<sequence length="138" mass="15412">MDLSCNSGFVRDGDTCVPLSQCGCVHNGYSYHSNQMFWADERCTEWCFCDPHTHQTQCHLDSCGPDEYCDLQDGVTSCVLLPQETCIYTGHRVFTFDNYAYDLHGTCQANFSKTVLLTAPVGLLLSVSNTHVLHCTDV</sequence>